<dbReference type="GO" id="GO:0006935">
    <property type="term" value="P:chemotaxis"/>
    <property type="evidence" value="ECO:0007669"/>
    <property type="project" value="InterPro"/>
</dbReference>
<accession>A0A4Z0NI07</accession>
<dbReference type="InterPro" id="IPR003660">
    <property type="entry name" value="HAMP_dom"/>
</dbReference>
<feature type="domain" description="HAMP" evidence="6">
    <location>
        <begin position="202"/>
        <end position="255"/>
    </location>
</feature>
<dbReference type="PROSITE" id="PS51257">
    <property type="entry name" value="PROKAR_LIPOPROTEIN"/>
    <property type="match status" value="1"/>
</dbReference>
<evidence type="ECO:0000256" key="3">
    <source>
        <dbReference type="PROSITE-ProRule" id="PRU00284"/>
    </source>
</evidence>
<comment type="caution">
    <text evidence="7">The sequence shown here is derived from an EMBL/GenBank/DDBJ whole genome shotgun (WGS) entry which is preliminary data.</text>
</comment>
<dbReference type="EMBL" id="SRLB01000030">
    <property type="protein sequence ID" value="TGD95314.1"/>
    <property type="molecule type" value="Genomic_DNA"/>
</dbReference>
<dbReference type="PRINTS" id="PR00260">
    <property type="entry name" value="CHEMTRNSDUCR"/>
</dbReference>
<dbReference type="CDD" id="cd06225">
    <property type="entry name" value="HAMP"/>
    <property type="match status" value="1"/>
</dbReference>
<dbReference type="InterPro" id="IPR004089">
    <property type="entry name" value="MCPsignal_dom"/>
</dbReference>
<dbReference type="Pfam" id="PF00672">
    <property type="entry name" value="HAMP"/>
    <property type="match status" value="1"/>
</dbReference>
<reference evidence="7 8" key="1">
    <citation type="submission" date="2019-04" db="EMBL/GenBank/DDBJ databases">
        <authorList>
            <person name="Feng G."/>
            <person name="Zhu H."/>
        </authorList>
    </citation>
    <scope>NUCLEOTIDE SEQUENCE [LARGE SCALE GENOMIC DNA]</scope>
    <source>
        <strain evidence="7 8">6HR-1</strain>
    </source>
</reference>
<gene>
    <name evidence="7" type="ORF">EU555_28225</name>
</gene>
<feature type="domain" description="Methyl-accepting transducer" evidence="5">
    <location>
        <begin position="288"/>
        <end position="524"/>
    </location>
</feature>
<evidence type="ECO:0000259" key="5">
    <source>
        <dbReference type="PROSITE" id="PS50111"/>
    </source>
</evidence>
<organism evidence="7 8">
    <name type="scientific">Methylobacterium nonmethylotrophicum</name>
    <dbReference type="NCBI Taxonomy" id="1141884"/>
    <lineage>
        <taxon>Bacteria</taxon>
        <taxon>Pseudomonadati</taxon>
        <taxon>Pseudomonadota</taxon>
        <taxon>Alphaproteobacteria</taxon>
        <taxon>Hyphomicrobiales</taxon>
        <taxon>Methylobacteriaceae</taxon>
        <taxon>Methylobacterium</taxon>
    </lineage>
</organism>
<dbReference type="PANTHER" id="PTHR32089:SF112">
    <property type="entry name" value="LYSOZYME-LIKE PROTEIN-RELATED"/>
    <property type="match status" value="1"/>
</dbReference>
<dbReference type="Proteomes" id="UP000297535">
    <property type="component" value="Unassembled WGS sequence"/>
</dbReference>
<keyword evidence="4" id="KW-0812">Transmembrane</keyword>
<dbReference type="OrthoDB" id="7981997at2"/>
<dbReference type="GO" id="GO:0016020">
    <property type="term" value="C:membrane"/>
    <property type="evidence" value="ECO:0007669"/>
    <property type="project" value="InterPro"/>
</dbReference>
<dbReference type="Pfam" id="PF00015">
    <property type="entry name" value="MCPsignal"/>
    <property type="match status" value="1"/>
</dbReference>
<dbReference type="GO" id="GO:0007165">
    <property type="term" value="P:signal transduction"/>
    <property type="evidence" value="ECO:0007669"/>
    <property type="project" value="UniProtKB-KW"/>
</dbReference>
<dbReference type="PROSITE" id="PS50111">
    <property type="entry name" value="CHEMOTAXIS_TRANSDUC_2"/>
    <property type="match status" value="1"/>
</dbReference>
<dbReference type="SUPFAM" id="SSF58104">
    <property type="entry name" value="Methyl-accepting chemotaxis protein (MCP) signaling domain"/>
    <property type="match status" value="1"/>
</dbReference>
<keyword evidence="4" id="KW-0472">Membrane</keyword>
<dbReference type="PANTHER" id="PTHR32089">
    <property type="entry name" value="METHYL-ACCEPTING CHEMOTAXIS PROTEIN MCPB"/>
    <property type="match status" value="1"/>
</dbReference>
<evidence type="ECO:0000313" key="8">
    <source>
        <dbReference type="Proteomes" id="UP000297535"/>
    </source>
</evidence>
<dbReference type="SMART" id="SM00304">
    <property type="entry name" value="HAMP"/>
    <property type="match status" value="1"/>
</dbReference>
<keyword evidence="1 3" id="KW-0807">Transducer</keyword>
<dbReference type="InterPro" id="IPR004090">
    <property type="entry name" value="Chemotax_Me-accpt_rcpt"/>
</dbReference>
<dbReference type="Gene3D" id="6.10.340.10">
    <property type="match status" value="1"/>
</dbReference>
<dbReference type="PROSITE" id="PS50885">
    <property type="entry name" value="HAMP"/>
    <property type="match status" value="1"/>
</dbReference>
<dbReference type="SMART" id="SM00283">
    <property type="entry name" value="MA"/>
    <property type="match status" value="1"/>
</dbReference>
<evidence type="ECO:0000259" key="6">
    <source>
        <dbReference type="PROSITE" id="PS50885"/>
    </source>
</evidence>
<feature type="transmembrane region" description="Helical" evidence="4">
    <location>
        <begin position="179"/>
        <end position="201"/>
    </location>
</feature>
<keyword evidence="4" id="KW-1133">Transmembrane helix</keyword>
<evidence type="ECO:0000256" key="4">
    <source>
        <dbReference type="SAM" id="Phobius"/>
    </source>
</evidence>
<proteinExistence type="inferred from homology"/>
<protein>
    <submittedName>
        <fullName evidence="7">HAMP domain-containing protein</fullName>
    </submittedName>
</protein>
<evidence type="ECO:0000313" key="7">
    <source>
        <dbReference type="EMBL" id="TGD95314.1"/>
    </source>
</evidence>
<dbReference type="GO" id="GO:0004888">
    <property type="term" value="F:transmembrane signaling receptor activity"/>
    <property type="evidence" value="ECO:0007669"/>
    <property type="project" value="InterPro"/>
</dbReference>
<evidence type="ECO:0000256" key="2">
    <source>
        <dbReference type="ARBA" id="ARBA00029447"/>
    </source>
</evidence>
<dbReference type="AlphaFoldDB" id="A0A4Z0NI07"/>
<comment type="similarity">
    <text evidence="2">Belongs to the methyl-accepting chemotaxis (MCP) protein family.</text>
</comment>
<evidence type="ECO:0000256" key="1">
    <source>
        <dbReference type="ARBA" id="ARBA00023224"/>
    </source>
</evidence>
<dbReference type="RefSeq" id="WP_135418714.1">
    <property type="nucleotide sequence ID" value="NZ_SRLB01000030.1"/>
</dbReference>
<name>A0A4Z0NI07_9HYPH</name>
<keyword evidence="8" id="KW-1185">Reference proteome</keyword>
<sequence>MSIRIKILLPLLGFLALAACVVGLVGSRSLSANADLADLSGKALAANAASRGAREAFAQAESLLAQVLAMTGFVEPEAVETRFGQHTTTLAGELDRLKAASLSPEMTDLARHASGVFSRWRSDAAVLLGLQPAREIPTAELMSRHSILLRGLLEKAVASAEADARARIAASDATLRSELALVLGLAGLAALAGAAGAVWVAGNLSRPLVRLVADAERLAAGDVSVHFVGLERSDEIGGVARAIAGFRDGVVERAHLATQAGTEQEAQLDRSRRIEEHVRRFQAAVQSALGQVDQRITGMSGSADVLIGVVADTQGQVKSAAGASEQTRRNVEDVAASAGELNRSIRGIAGRLQQTSDRVAQTTAQAQTTSETVAGLAEAAQRIGDVIGLIQQIAAQTNLLALNATIEAARAGAAGRGFAVVASEVKALADQTAKATDEIVRQVGGIQSATGGTVQAIEAIRSAMEDLNGLAAEITQAIRQQELETASISRNAEHATSLTSQVGASVGAASGAMQRTVEAIDDVRRSADDVTAETGRLRHAVQEFVASVSAA</sequence>
<dbReference type="Gene3D" id="1.10.287.950">
    <property type="entry name" value="Methyl-accepting chemotaxis protein"/>
    <property type="match status" value="1"/>
</dbReference>